<comment type="caution">
    <text evidence="2">The sequence shown here is derived from an EMBL/GenBank/DDBJ whole genome shotgun (WGS) entry which is preliminary data.</text>
</comment>
<protein>
    <recommendedName>
        <fullName evidence="1">Methyltransferase type 11 domain-containing protein</fullName>
    </recommendedName>
</protein>
<organism evidence="2 3">
    <name type="scientific">Rossellomorea marisflavi</name>
    <dbReference type="NCBI Taxonomy" id="189381"/>
    <lineage>
        <taxon>Bacteria</taxon>
        <taxon>Bacillati</taxon>
        <taxon>Bacillota</taxon>
        <taxon>Bacilli</taxon>
        <taxon>Bacillales</taxon>
        <taxon>Bacillaceae</taxon>
        <taxon>Rossellomorea</taxon>
    </lineage>
</organism>
<evidence type="ECO:0000313" key="3">
    <source>
        <dbReference type="Proteomes" id="UP000037405"/>
    </source>
</evidence>
<evidence type="ECO:0000313" key="2">
    <source>
        <dbReference type="EMBL" id="KON84587.1"/>
    </source>
</evidence>
<dbReference type="PANTHER" id="PTHR42912">
    <property type="entry name" value="METHYLTRANSFERASE"/>
    <property type="match status" value="1"/>
</dbReference>
<dbReference type="RefSeq" id="WP_053428182.1">
    <property type="nucleotide sequence ID" value="NZ_LGUE01000004.1"/>
</dbReference>
<dbReference type="EMBL" id="LGUE01000004">
    <property type="protein sequence ID" value="KON84587.1"/>
    <property type="molecule type" value="Genomic_DNA"/>
</dbReference>
<dbReference type="OrthoDB" id="9804312at2"/>
<feature type="domain" description="Methyltransferase type 11" evidence="1">
    <location>
        <begin position="48"/>
        <end position="138"/>
    </location>
</feature>
<dbReference type="GO" id="GO:0008757">
    <property type="term" value="F:S-adenosylmethionine-dependent methyltransferase activity"/>
    <property type="evidence" value="ECO:0007669"/>
    <property type="project" value="InterPro"/>
</dbReference>
<name>A0A0M0G4U5_9BACI</name>
<sequence length="206" mass="23550">MQKIKDQLTDSYNAAAISRDRELKEDWKAEVRSHFLSLLIRENKTRLLEIGAGSGQDSVVFKEAGLDTFSTDLSPEAIRLCKEKGLKAEVMSYDSLTFPDGAFDAVWAMNCLLHCPKDELPGVLEGIKRVLKPGGVFFMGVYGGKDSEGIWEGDFYEPKRFFALYTNERLREILERHFKIESFRCLAKEELGRDLDFQGIILRRSR</sequence>
<dbReference type="SUPFAM" id="SSF53335">
    <property type="entry name" value="S-adenosyl-L-methionine-dependent methyltransferases"/>
    <property type="match status" value="1"/>
</dbReference>
<dbReference type="InterPro" id="IPR013216">
    <property type="entry name" value="Methyltransf_11"/>
</dbReference>
<dbReference type="Pfam" id="PF08241">
    <property type="entry name" value="Methyltransf_11"/>
    <property type="match status" value="1"/>
</dbReference>
<dbReference type="AlphaFoldDB" id="A0A0M0G4U5"/>
<keyword evidence="3" id="KW-1185">Reference proteome</keyword>
<dbReference type="PATRIC" id="fig|189381.12.peg.2236"/>
<dbReference type="InterPro" id="IPR029063">
    <property type="entry name" value="SAM-dependent_MTases_sf"/>
</dbReference>
<dbReference type="Gene3D" id="3.40.50.150">
    <property type="entry name" value="Vaccinia Virus protein VP39"/>
    <property type="match status" value="1"/>
</dbReference>
<dbReference type="CDD" id="cd02440">
    <property type="entry name" value="AdoMet_MTases"/>
    <property type="match status" value="1"/>
</dbReference>
<proteinExistence type="predicted"/>
<evidence type="ECO:0000259" key="1">
    <source>
        <dbReference type="Pfam" id="PF08241"/>
    </source>
</evidence>
<reference evidence="3" key="1">
    <citation type="submission" date="2015-07" db="EMBL/GenBank/DDBJ databases">
        <title>Fjat-14235 jcm11544.</title>
        <authorList>
            <person name="Liu B."/>
            <person name="Wang J."/>
            <person name="Zhu Y."/>
            <person name="Liu G."/>
            <person name="Chen Q."/>
            <person name="Chen Z."/>
            <person name="Lan J."/>
            <person name="Che J."/>
            <person name="Ge C."/>
            <person name="Shi H."/>
            <person name="Pan Z."/>
            <person name="Liu X."/>
        </authorList>
    </citation>
    <scope>NUCLEOTIDE SEQUENCE [LARGE SCALE GENOMIC DNA]</scope>
    <source>
        <strain evidence="3">JCM 11544</strain>
    </source>
</reference>
<dbReference type="Proteomes" id="UP000037405">
    <property type="component" value="Unassembled WGS sequence"/>
</dbReference>
<dbReference type="InterPro" id="IPR050508">
    <property type="entry name" value="Methyltransf_Superfamily"/>
</dbReference>
<gene>
    <name evidence="2" type="ORF">AF331_11100</name>
</gene>
<accession>A0A0M0G4U5</accession>
<dbReference type="PANTHER" id="PTHR42912:SF93">
    <property type="entry name" value="N6-ADENOSINE-METHYLTRANSFERASE TMT1A"/>
    <property type="match status" value="1"/>
</dbReference>
<dbReference type="STRING" id="189381.GCA_900166615_01667"/>